<sequence length="240" mass="27720">MNIFNMISKFFDTKKYRKNPVPQNLSAEQFTAINIGAINSEQIEYFCDSLSTGSSVTDIKDNLSSYYGIEDRETALETLEWLFISGHRVYFDLIKGALSDRETQIDRSGLDEDDIARMQEYISNLRESFGNLISYDFIKLKQMAELYRQSIDAWDMGRLVLVTRCCFDAGYISDEEAWRYIFNARSLSQKVYTSWEEFARGYVIGRAMWSGNTMSLTGIIEIAQGLLQDDASPWIQCKFK</sequence>
<feature type="domain" description="DUF1266" evidence="1">
    <location>
        <begin position="63"/>
        <end position="239"/>
    </location>
</feature>
<dbReference type="InterPro" id="IPR009677">
    <property type="entry name" value="DUF1266"/>
</dbReference>
<evidence type="ECO:0000259" key="1">
    <source>
        <dbReference type="Pfam" id="PF06889"/>
    </source>
</evidence>
<accession>A0A1I0H0P6</accession>
<dbReference type="Proteomes" id="UP000198508">
    <property type="component" value="Unassembled WGS sequence"/>
</dbReference>
<name>A0A1I0H0P6_9FIRM</name>
<reference evidence="3" key="1">
    <citation type="submission" date="2016-10" db="EMBL/GenBank/DDBJ databases">
        <authorList>
            <person name="Varghese N."/>
            <person name="Submissions S."/>
        </authorList>
    </citation>
    <scope>NUCLEOTIDE SEQUENCE [LARGE SCALE GENOMIC DNA]</scope>
    <source>
        <strain evidence="3">NLAE-zl-G277</strain>
    </source>
</reference>
<dbReference type="AlphaFoldDB" id="A0A1I0H0P6"/>
<evidence type="ECO:0000313" key="2">
    <source>
        <dbReference type="EMBL" id="SET77260.1"/>
    </source>
</evidence>
<dbReference type="Pfam" id="PF06889">
    <property type="entry name" value="DUF1266"/>
    <property type="match status" value="1"/>
</dbReference>
<proteinExistence type="predicted"/>
<gene>
    <name evidence="2" type="ORF">SAMN05216313_11412</name>
</gene>
<dbReference type="STRING" id="460384.SAMN05216313_11412"/>
<keyword evidence="3" id="KW-1185">Reference proteome</keyword>
<dbReference type="RefSeq" id="WP_022512845.1">
    <property type="nucleotide sequence ID" value="NZ_FOIM01000014.1"/>
</dbReference>
<protein>
    <recommendedName>
        <fullName evidence="1">DUF1266 domain-containing protein</fullName>
    </recommendedName>
</protein>
<dbReference type="EMBL" id="FOIM01000014">
    <property type="protein sequence ID" value="SET77260.1"/>
    <property type="molecule type" value="Genomic_DNA"/>
</dbReference>
<evidence type="ECO:0000313" key="3">
    <source>
        <dbReference type="Proteomes" id="UP000198508"/>
    </source>
</evidence>
<organism evidence="2 3">
    <name type="scientific">Enterocloster lavalensis</name>
    <dbReference type="NCBI Taxonomy" id="460384"/>
    <lineage>
        <taxon>Bacteria</taxon>
        <taxon>Bacillati</taxon>
        <taxon>Bacillota</taxon>
        <taxon>Clostridia</taxon>
        <taxon>Lachnospirales</taxon>
        <taxon>Lachnospiraceae</taxon>
        <taxon>Enterocloster</taxon>
    </lineage>
</organism>